<proteinExistence type="predicted"/>
<comment type="caution">
    <text evidence="2">The sequence shown here is derived from an EMBL/GenBank/DDBJ whole genome shotgun (WGS) entry which is preliminary data.</text>
</comment>
<dbReference type="Proteomes" id="UP000034471">
    <property type="component" value="Unassembled WGS sequence"/>
</dbReference>
<gene>
    <name evidence="2" type="ORF">US54_C0073G0007</name>
</gene>
<dbReference type="EMBL" id="LBTJ01000073">
    <property type="protein sequence ID" value="KKQ36303.1"/>
    <property type="molecule type" value="Genomic_DNA"/>
</dbReference>
<evidence type="ECO:0000313" key="2">
    <source>
        <dbReference type="EMBL" id="KKQ36303.1"/>
    </source>
</evidence>
<dbReference type="STRING" id="1618481.US54_C0073G0007"/>
<evidence type="ECO:0000313" key="3">
    <source>
        <dbReference type="Proteomes" id="UP000034471"/>
    </source>
</evidence>
<name>A0A0G0GZB5_9BACT</name>
<reference evidence="2 3" key="1">
    <citation type="journal article" date="2015" name="Nature">
        <title>rRNA introns, odd ribosomes, and small enigmatic genomes across a large radiation of phyla.</title>
        <authorList>
            <person name="Brown C.T."/>
            <person name="Hug L.A."/>
            <person name="Thomas B.C."/>
            <person name="Sharon I."/>
            <person name="Castelle C.J."/>
            <person name="Singh A."/>
            <person name="Wilkins M.J."/>
            <person name="Williams K.H."/>
            <person name="Banfield J.F."/>
        </authorList>
    </citation>
    <scope>NUCLEOTIDE SEQUENCE [LARGE SCALE GENOMIC DNA]</scope>
</reference>
<sequence>MRLIRSLNIFLRSKKYYFLFFFSCFVWIGLLHYIDKLYQVKKIEVIGVSETETFIGISQFENKYIWVLEEERISQILDTINPSYKVAEVRKQYPNSLVIIVHRRYPSAYIEVGNGYLLLSKEGAILQKHREIEQESVPVIHYYQNIPYATFQAGTNIDKKDIRDALYFLEVIKGAKEKVVRIDIAGYHMLGLYTDTHEYFFSSEKNREVQLYQFEQVLTQLQIQGSKFKRIDFRFDKPVVIF</sequence>
<evidence type="ECO:0008006" key="4">
    <source>
        <dbReference type="Google" id="ProtNLM"/>
    </source>
</evidence>
<dbReference type="AlphaFoldDB" id="A0A0G0GZB5"/>
<keyword evidence="1" id="KW-0812">Transmembrane</keyword>
<keyword evidence="1" id="KW-1133">Transmembrane helix</keyword>
<accession>A0A0G0GZB5</accession>
<protein>
    <recommendedName>
        <fullName evidence="4">POTRA domain-containing protein</fullName>
    </recommendedName>
</protein>
<organism evidence="2 3">
    <name type="scientific">Candidatus Roizmanbacteria bacterium GW2011_GWA2_37_7</name>
    <dbReference type="NCBI Taxonomy" id="1618481"/>
    <lineage>
        <taxon>Bacteria</taxon>
        <taxon>Candidatus Roizmaniibacteriota</taxon>
    </lineage>
</organism>
<keyword evidence="1" id="KW-0472">Membrane</keyword>
<evidence type="ECO:0000256" key="1">
    <source>
        <dbReference type="SAM" id="Phobius"/>
    </source>
</evidence>
<feature type="transmembrane region" description="Helical" evidence="1">
    <location>
        <begin position="16"/>
        <end position="34"/>
    </location>
</feature>